<reference evidence="2 3" key="1">
    <citation type="submission" date="2018-09" db="EMBL/GenBank/DDBJ databases">
        <title>Genomic investigation of the strawberry pathogen Phytophthora fragariae indicates pathogenicity is determined by transcriptional variation in three key races.</title>
        <authorList>
            <person name="Adams T.M."/>
            <person name="Armitage A.D."/>
            <person name="Sobczyk M.K."/>
            <person name="Bates H.J."/>
            <person name="Dunwell J.M."/>
            <person name="Nellist C.F."/>
            <person name="Harrison R.J."/>
        </authorList>
    </citation>
    <scope>NUCLEOTIDE SEQUENCE [LARGE SCALE GENOMIC DNA]</scope>
    <source>
        <strain evidence="2 3">SCRP249</strain>
    </source>
</reference>
<evidence type="ECO:0000313" key="2">
    <source>
        <dbReference type="EMBL" id="KAE8989604.1"/>
    </source>
</evidence>
<sequence>MSFLFEESDAQTFVPDILDLLDFDGDSWPVALVLKDEPPPHDREPKVSTTKPRARKRPATPRLRNKAKIELLRREIASLEAELEAPAAIEANAGDPASKSHEPTCRLVVCVEGHRLETEQGAGAGPTPQPGAQEDDLRAAHAHHVALQRVERVDEAAPTSLDLECCQNGRAIVSGDDLT</sequence>
<dbReference type="AlphaFoldDB" id="A0A6A3JBP4"/>
<feature type="region of interest" description="Disordered" evidence="1">
    <location>
        <begin position="33"/>
        <end position="66"/>
    </location>
</feature>
<name>A0A6A3JBP4_9STRA</name>
<dbReference type="Proteomes" id="UP000429607">
    <property type="component" value="Unassembled WGS sequence"/>
</dbReference>
<accession>A0A6A3JBP4</accession>
<dbReference type="EMBL" id="QXFV01002313">
    <property type="protein sequence ID" value="KAE8989604.1"/>
    <property type="molecule type" value="Genomic_DNA"/>
</dbReference>
<comment type="caution">
    <text evidence="2">The sequence shown here is derived from an EMBL/GenBank/DDBJ whole genome shotgun (WGS) entry which is preliminary data.</text>
</comment>
<evidence type="ECO:0000256" key="1">
    <source>
        <dbReference type="SAM" id="MobiDB-lite"/>
    </source>
</evidence>
<feature type="compositionally biased region" description="Basic residues" evidence="1">
    <location>
        <begin position="52"/>
        <end position="66"/>
    </location>
</feature>
<feature type="compositionally biased region" description="Basic and acidic residues" evidence="1">
    <location>
        <begin position="34"/>
        <end position="46"/>
    </location>
</feature>
<organism evidence="2 3">
    <name type="scientific">Phytophthora rubi</name>
    <dbReference type="NCBI Taxonomy" id="129364"/>
    <lineage>
        <taxon>Eukaryota</taxon>
        <taxon>Sar</taxon>
        <taxon>Stramenopiles</taxon>
        <taxon>Oomycota</taxon>
        <taxon>Peronosporomycetes</taxon>
        <taxon>Peronosporales</taxon>
        <taxon>Peronosporaceae</taxon>
        <taxon>Phytophthora</taxon>
    </lineage>
</organism>
<gene>
    <name evidence="2" type="ORF">PR001_g21736</name>
</gene>
<protein>
    <submittedName>
        <fullName evidence="2">Uncharacterized protein</fullName>
    </submittedName>
</protein>
<proteinExistence type="predicted"/>
<evidence type="ECO:0000313" key="3">
    <source>
        <dbReference type="Proteomes" id="UP000429607"/>
    </source>
</evidence>